<reference evidence="11" key="3">
    <citation type="submission" date="2015-06" db="UniProtKB">
        <authorList>
            <consortium name="EnsemblMetazoa"/>
        </authorList>
    </citation>
    <scope>IDENTIFICATION</scope>
</reference>
<dbReference type="Pfam" id="PF00113">
    <property type="entry name" value="Enolase_C"/>
    <property type="match status" value="1"/>
</dbReference>
<dbReference type="Proteomes" id="UP000015101">
    <property type="component" value="Unassembled WGS sequence"/>
</dbReference>
<dbReference type="SUPFAM" id="SSF51604">
    <property type="entry name" value="Enolase C-terminal domain-like"/>
    <property type="match status" value="1"/>
</dbReference>
<gene>
    <name evidence="11" type="primary">20199033</name>
    <name evidence="10" type="ORF">HELRODRAFT_161089</name>
</gene>
<dbReference type="EC" id="4.2.1.11" evidence="3"/>
<dbReference type="OrthoDB" id="10009078at2759"/>
<evidence type="ECO:0000256" key="7">
    <source>
        <dbReference type="ARBA" id="ARBA00032132"/>
    </source>
</evidence>
<dbReference type="GO" id="GO:0000015">
    <property type="term" value="C:phosphopyruvate hydratase complex"/>
    <property type="evidence" value="ECO:0000318"/>
    <property type="project" value="GO_Central"/>
</dbReference>
<dbReference type="eggNOG" id="KOG2670">
    <property type="taxonomic scope" value="Eukaryota"/>
</dbReference>
<feature type="compositionally biased region" description="Basic and acidic residues" evidence="8">
    <location>
        <begin position="526"/>
        <end position="540"/>
    </location>
</feature>
<evidence type="ECO:0000256" key="1">
    <source>
        <dbReference type="ARBA" id="ARBA00005031"/>
    </source>
</evidence>
<comment type="similarity">
    <text evidence="2">Belongs to the enolase family.</text>
</comment>
<dbReference type="InterPro" id="IPR036849">
    <property type="entry name" value="Enolase-like_C_sf"/>
</dbReference>
<dbReference type="InterPro" id="IPR029017">
    <property type="entry name" value="Enolase-like_N"/>
</dbReference>
<dbReference type="InParanoid" id="T1ER33"/>
<reference evidence="12" key="1">
    <citation type="submission" date="2012-12" db="EMBL/GenBank/DDBJ databases">
        <authorList>
            <person name="Hellsten U."/>
            <person name="Grimwood J."/>
            <person name="Chapman J.A."/>
            <person name="Shapiro H."/>
            <person name="Aerts A."/>
            <person name="Otillar R.P."/>
            <person name="Terry A.Y."/>
            <person name="Boore J.L."/>
            <person name="Simakov O."/>
            <person name="Marletaz F."/>
            <person name="Cho S.-J."/>
            <person name="Edsinger-Gonzales E."/>
            <person name="Havlak P."/>
            <person name="Kuo D.-H."/>
            <person name="Larsson T."/>
            <person name="Lv J."/>
            <person name="Arendt D."/>
            <person name="Savage R."/>
            <person name="Osoegawa K."/>
            <person name="de Jong P."/>
            <person name="Lindberg D.R."/>
            <person name="Seaver E.C."/>
            <person name="Weisblat D.A."/>
            <person name="Putnam N.H."/>
            <person name="Grigoriev I.V."/>
            <person name="Rokhsar D.S."/>
        </authorList>
    </citation>
    <scope>NUCLEOTIDE SEQUENCE</scope>
</reference>
<dbReference type="EMBL" id="AMQM01000746">
    <property type="status" value="NOT_ANNOTATED_CDS"/>
    <property type="molecule type" value="Genomic_DNA"/>
</dbReference>
<proteinExistence type="inferred from homology"/>
<accession>T1ER33</accession>
<dbReference type="STRING" id="6412.T1ER33"/>
<dbReference type="SUPFAM" id="SSF54826">
    <property type="entry name" value="Enolase N-terminal domain-like"/>
    <property type="match status" value="1"/>
</dbReference>
<dbReference type="GO" id="GO:0004634">
    <property type="term" value="F:phosphopyruvate hydratase activity"/>
    <property type="evidence" value="ECO:0000318"/>
    <property type="project" value="GO_Central"/>
</dbReference>
<dbReference type="AlphaFoldDB" id="T1ER33"/>
<evidence type="ECO:0000313" key="10">
    <source>
        <dbReference type="EMBL" id="ESO01897.1"/>
    </source>
</evidence>
<protein>
    <recommendedName>
        <fullName evidence="3">phosphopyruvate hydratase</fullName>
        <ecNumber evidence="3">4.2.1.11</ecNumber>
    </recommendedName>
    <alternativeName>
        <fullName evidence="6">2-phospho-D-glycerate hydro-lyase</fullName>
    </alternativeName>
    <alternativeName>
        <fullName evidence="7">2-phosphoglycerate dehydratase</fullName>
    </alternativeName>
</protein>
<dbReference type="InterPro" id="IPR000941">
    <property type="entry name" value="Enolase"/>
</dbReference>
<dbReference type="OMA" id="DIRAREC"/>
<dbReference type="GeneID" id="20199033"/>
<evidence type="ECO:0000256" key="3">
    <source>
        <dbReference type="ARBA" id="ARBA00012058"/>
    </source>
</evidence>
<dbReference type="UniPathway" id="UPA00109">
    <property type="reaction ID" value="UER00187"/>
</dbReference>
<evidence type="ECO:0000256" key="6">
    <source>
        <dbReference type="ARBA" id="ARBA00031125"/>
    </source>
</evidence>
<dbReference type="PANTHER" id="PTHR11902">
    <property type="entry name" value="ENOLASE"/>
    <property type="match status" value="1"/>
</dbReference>
<dbReference type="CTD" id="20199033"/>
<comment type="pathway">
    <text evidence="1">Carbohydrate degradation; glycolysis; pyruvate from D-glyceraldehyde 3-phosphate: step 4/5.</text>
</comment>
<feature type="region of interest" description="Disordered" evidence="8">
    <location>
        <begin position="526"/>
        <end position="555"/>
    </location>
</feature>
<feature type="region of interest" description="Disordered" evidence="8">
    <location>
        <begin position="159"/>
        <end position="187"/>
    </location>
</feature>
<dbReference type="KEGG" id="hro:HELRODRAFT_161089"/>
<keyword evidence="4" id="KW-0324">Glycolysis</keyword>
<dbReference type="RefSeq" id="XP_009019305.1">
    <property type="nucleotide sequence ID" value="XM_009021057.1"/>
</dbReference>
<organism evidence="11 12">
    <name type="scientific">Helobdella robusta</name>
    <name type="common">Californian leech</name>
    <dbReference type="NCBI Taxonomy" id="6412"/>
    <lineage>
        <taxon>Eukaryota</taxon>
        <taxon>Metazoa</taxon>
        <taxon>Spiralia</taxon>
        <taxon>Lophotrochozoa</taxon>
        <taxon>Annelida</taxon>
        <taxon>Clitellata</taxon>
        <taxon>Hirudinea</taxon>
        <taxon>Rhynchobdellida</taxon>
        <taxon>Glossiphoniidae</taxon>
        <taxon>Helobdella</taxon>
    </lineage>
</organism>
<sequence>MDTQEVDRKEISILRGEALTYFGPNGLGKEVLEHMEDVANSLFYDNPEDINAYLIHARFIISGNGLPAFEIDIYCKVKNMIKHVSTLSSPNSYNFVADTDKALHNTEQSIMIINEVLSKKFFNCCPYDQLAFDDELKEIFYKLEVEYFDAKKTEKVIQQEEKDNEATSDTESITSKKTGVTKSKKNDPKQTTTMVIFIISGNFLDYFSMKRKKGNTGKKKSATNVDPVVKPKEKDTSFLETIMPGLTCKSAVSQSLCYASSFLQEAPLFKYLSDFYNIGITSPFTIPTPMISVTSSGLLSCIKEVLIIPSPNMPLHKEINTKVVGKESRGAAAQTGKVVAGEKLESTLDNIKEILTRAGYTPNEDFYLGLNCSAQDYFQENKEEWTKLCGELSSCTFIFGQDAFSVPSILIHETPDPSFSSSGIILKFDDSSTVTDLWKSAFKFKDYHQLICMSSSEEDSCSSFCVDMAVALRAMFIKIGVINKLEKSIKLQRLIQIHDDLDRQSIMNNAPGQFTFHQVGSIYKEQESLDHDSESEFKTEKKPHKKSPNRSNAKI</sequence>
<dbReference type="EMBL" id="KB096742">
    <property type="protein sequence ID" value="ESO01897.1"/>
    <property type="molecule type" value="Genomic_DNA"/>
</dbReference>
<feature type="compositionally biased region" description="Low complexity" evidence="8">
    <location>
        <begin position="172"/>
        <end position="181"/>
    </location>
</feature>
<evidence type="ECO:0000259" key="9">
    <source>
        <dbReference type="SMART" id="SM01192"/>
    </source>
</evidence>
<evidence type="ECO:0000256" key="5">
    <source>
        <dbReference type="ARBA" id="ARBA00023239"/>
    </source>
</evidence>
<evidence type="ECO:0000256" key="8">
    <source>
        <dbReference type="SAM" id="MobiDB-lite"/>
    </source>
</evidence>
<feature type="domain" description="Enolase C-terminal TIM barrel" evidence="9">
    <location>
        <begin position="283"/>
        <end position="509"/>
    </location>
</feature>
<dbReference type="HOGENOM" id="CLU_491156_0_0_1"/>
<dbReference type="GO" id="GO:0000287">
    <property type="term" value="F:magnesium ion binding"/>
    <property type="evidence" value="ECO:0007669"/>
    <property type="project" value="InterPro"/>
</dbReference>
<name>T1ER33_HELRO</name>
<dbReference type="PANTHER" id="PTHR11902:SF1">
    <property type="entry name" value="ENOLASE"/>
    <property type="match status" value="1"/>
</dbReference>
<dbReference type="Gene3D" id="3.20.20.120">
    <property type="entry name" value="Enolase-like C-terminal domain"/>
    <property type="match status" value="2"/>
</dbReference>
<dbReference type="EnsemblMetazoa" id="HelroT161089">
    <property type="protein sequence ID" value="HelroP161089"/>
    <property type="gene ID" value="HelroG161089"/>
</dbReference>
<dbReference type="InterPro" id="IPR020810">
    <property type="entry name" value="Enolase_C"/>
</dbReference>
<evidence type="ECO:0000313" key="12">
    <source>
        <dbReference type="Proteomes" id="UP000015101"/>
    </source>
</evidence>
<evidence type="ECO:0000256" key="2">
    <source>
        <dbReference type="ARBA" id="ARBA00009604"/>
    </source>
</evidence>
<keyword evidence="5" id="KW-0456">Lyase</keyword>
<keyword evidence="12" id="KW-1185">Reference proteome</keyword>
<evidence type="ECO:0000256" key="4">
    <source>
        <dbReference type="ARBA" id="ARBA00023152"/>
    </source>
</evidence>
<reference evidence="10 12" key="2">
    <citation type="journal article" date="2013" name="Nature">
        <title>Insights into bilaterian evolution from three spiralian genomes.</title>
        <authorList>
            <person name="Simakov O."/>
            <person name="Marletaz F."/>
            <person name="Cho S.J."/>
            <person name="Edsinger-Gonzales E."/>
            <person name="Havlak P."/>
            <person name="Hellsten U."/>
            <person name="Kuo D.H."/>
            <person name="Larsson T."/>
            <person name="Lv J."/>
            <person name="Arendt D."/>
            <person name="Savage R."/>
            <person name="Osoegawa K."/>
            <person name="de Jong P."/>
            <person name="Grimwood J."/>
            <person name="Chapman J.A."/>
            <person name="Shapiro H."/>
            <person name="Aerts A."/>
            <person name="Otillar R.P."/>
            <person name="Terry A.Y."/>
            <person name="Boore J.L."/>
            <person name="Grigoriev I.V."/>
            <person name="Lindberg D.R."/>
            <person name="Seaver E.C."/>
            <person name="Weisblat D.A."/>
            <person name="Putnam N.H."/>
            <person name="Rokhsar D.S."/>
        </authorList>
    </citation>
    <scope>NUCLEOTIDE SEQUENCE</scope>
</reference>
<dbReference type="GO" id="GO:0006096">
    <property type="term" value="P:glycolytic process"/>
    <property type="evidence" value="ECO:0000318"/>
    <property type="project" value="GO_Central"/>
</dbReference>
<evidence type="ECO:0000313" key="11">
    <source>
        <dbReference type="EnsemblMetazoa" id="HelroP161089"/>
    </source>
</evidence>
<dbReference type="SMART" id="SM01192">
    <property type="entry name" value="Enolase_C"/>
    <property type="match status" value="1"/>
</dbReference>